<comment type="similarity">
    <text evidence="1">Belongs to the UPF0758 family.</text>
</comment>
<dbReference type="GO" id="GO:0046872">
    <property type="term" value="F:metal ion binding"/>
    <property type="evidence" value="ECO:0007669"/>
    <property type="project" value="UniProtKB-KW"/>
</dbReference>
<protein>
    <submittedName>
        <fullName evidence="8">DNA repair protein RadC</fullName>
    </submittedName>
</protein>
<evidence type="ECO:0000256" key="2">
    <source>
        <dbReference type="ARBA" id="ARBA00022670"/>
    </source>
</evidence>
<evidence type="ECO:0000313" key="8">
    <source>
        <dbReference type="EMBL" id="TCL57678.1"/>
    </source>
</evidence>
<dbReference type="RefSeq" id="WP_051869889.1">
    <property type="nucleotide sequence ID" value="NZ_JPNB01000003.1"/>
</dbReference>
<organism evidence="8 9">
    <name type="scientific">Kineothrix alysoides</name>
    <dbReference type="NCBI Taxonomy" id="1469948"/>
    <lineage>
        <taxon>Bacteria</taxon>
        <taxon>Bacillati</taxon>
        <taxon>Bacillota</taxon>
        <taxon>Clostridia</taxon>
        <taxon>Lachnospirales</taxon>
        <taxon>Lachnospiraceae</taxon>
        <taxon>Kineothrix</taxon>
    </lineage>
</organism>
<dbReference type="STRING" id="1469948.GCA_000732725_03899"/>
<evidence type="ECO:0000256" key="4">
    <source>
        <dbReference type="ARBA" id="ARBA00022801"/>
    </source>
</evidence>
<gene>
    <name evidence="8" type="ORF">EDD76_108213</name>
</gene>
<reference evidence="8 9" key="1">
    <citation type="submission" date="2019-03" db="EMBL/GenBank/DDBJ databases">
        <title>Genomic Encyclopedia of Type Strains, Phase IV (KMG-IV): sequencing the most valuable type-strain genomes for metagenomic binning, comparative biology and taxonomic classification.</title>
        <authorList>
            <person name="Goeker M."/>
        </authorList>
    </citation>
    <scope>NUCLEOTIDE SEQUENCE [LARGE SCALE GENOMIC DNA]</scope>
    <source>
        <strain evidence="8 9">DSM 100556</strain>
    </source>
</reference>
<evidence type="ECO:0000313" key="9">
    <source>
        <dbReference type="Proteomes" id="UP000295718"/>
    </source>
</evidence>
<evidence type="ECO:0000259" key="7">
    <source>
        <dbReference type="PROSITE" id="PS50249"/>
    </source>
</evidence>
<evidence type="ECO:0000256" key="6">
    <source>
        <dbReference type="ARBA" id="ARBA00023049"/>
    </source>
</evidence>
<dbReference type="PROSITE" id="PS50249">
    <property type="entry name" value="MPN"/>
    <property type="match status" value="1"/>
</dbReference>
<keyword evidence="9" id="KW-1185">Reference proteome</keyword>
<dbReference type="InterPro" id="IPR037518">
    <property type="entry name" value="MPN"/>
</dbReference>
<evidence type="ECO:0000256" key="1">
    <source>
        <dbReference type="ARBA" id="ARBA00010243"/>
    </source>
</evidence>
<dbReference type="GO" id="GO:0006508">
    <property type="term" value="P:proteolysis"/>
    <property type="evidence" value="ECO:0007669"/>
    <property type="project" value="UniProtKB-KW"/>
</dbReference>
<proteinExistence type="inferred from homology"/>
<dbReference type="GO" id="GO:0008237">
    <property type="term" value="F:metallopeptidase activity"/>
    <property type="evidence" value="ECO:0007669"/>
    <property type="project" value="UniProtKB-KW"/>
</dbReference>
<dbReference type="Pfam" id="PF04002">
    <property type="entry name" value="RadC"/>
    <property type="match status" value="1"/>
</dbReference>
<comment type="caution">
    <text evidence="8">The sequence shown here is derived from an EMBL/GenBank/DDBJ whole genome shotgun (WGS) entry which is preliminary data.</text>
</comment>
<evidence type="ECO:0000256" key="5">
    <source>
        <dbReference type="ARBA" id="ARBA00022833"/>
    </source>
</evidence>
<keyword evidence="2" id="KW-0645">Protease</keyword>
<dbReference type="AlphaFoldDB" id="A0A4R1QUS8"/>
<feature type="domain" description="MPN" evidence="7">
    <location>
        <begin position="81"/>
        <end position="201"/>
    </location>
</feature>
<dbReference type="PANTHER" id="PTHR30471">
    <property type="entry name" value="DNA REPAIR PROTEIN RADC"/>
    <property type="match status" value="1"/>
</dbReference>
<name>A0A4R1QUS8_9FIRM</name>
<dbReference type="PANTHER" id="PTHR30471:SF3">
    <property type="entry name" value="UPF0758 PROTEIN YEES-RELATED"/>
    <property type="match status" value="1"/>
</dbReference>
<dbReference type="InterPro" id="IPR025657">
    <property type="entry name" value="RadC_JAB"/>
</dbReference>
<sequence length="257" mass="29678">MEIIKGNQDQFLEGLHRLTGIKKSVLSDYAKENDILHIIDHPAVIKISDKEYEKIVQLKDFINLYQYFRENEKEDIEVMDSITKASAYCSSQLSFYREREAMLCIFLGSGMRVLSCEKISQGTVDIAYVHPREVVKRALQLDAVGIILAHNHPGGSCRPSQCDIRLTNTFHNILRPFEMHVYDHIIVGDDKAFSMKNEGISFTDFAYVKGEEYEKIPIGQAAERGVDQLKEELLSEYFKSWQEVNEIEEVEEDDMER</sequence>
<keyword evidence="5" id="KW-0862">Zinc</keyword>
<evidence type="ECO:0000256" key="3">
    <source>
        <dbReference type="ARBA" id="ARBA00022723"/>
    </source>
</evidence>
<keyword evidence="6" id="KW-0482">Metalloprotease</keyword>
<dbReference type="SUPFAM" id="SSF102712">
    <property type="entry name" value="JAB1/MPN domain"/>
    <property type="match status" value="1"/>
</dbReference>
<dbReference type="EMBL" id="SLUO01000008">
    <property type="protein sequence ID" value="TCL57678.1"/>
    <property type="molecule type" value="Genomic_DNA"/>
</dbReference>
<dbReference type="Gene3D" id="3.40.140.10">
    <property type="entry name" value="Cytidine Deaminase, domain 2"/>
    <property type="match status" value="1"/>
</dbReference>
<dbReference type="OrthoDB" id="9804482at2"/>
<dbReference type="CDD" id="cd08071">
    <property type="entry name" value="MPN_DUF2466"/>
    <property type="match status" value="1"/>
</dbReference>
<accession>A0A4R1QUS8</accession>
<keyword evidence="3" id="KW-0479">Metal-binding</keyword>
<dbReference type="Proteomes" id="UP000295718">
    <property type="component" value="Unassembled WGS sequence"/>
</dbReference>
<dbReference type="InterPro" id="IPR001405">
    <property type="entry name" value="UPF0758"/>
</dbReference>
<keyword evidence="4" id="KW-0378">Hydrolase</keyword>